<dbReference type="EMBL" id="JBHSAF010000007">
    <property type="protein sequence ID" value="MFC3913441.1"/>
    <property type="molecule type" value="Genomic_DNA"/>
</dbReference>
<dbReference type="Proteomes" id="UP001595692">
    <property type="component" value="Unassembled WGS sequence"/>
</dbReference>
<proteinExistence type="predicted"/>
<accession>A0ABV8CMM2</accession>
<evidence type="ECO:0008006" key="3">
    <source>
        <dbReference type="Google" id="ProtNLM"/>
    </source>
</evidence>
<name>A0ABV8CMM2_9GAMM</name>
<evidence type="ECO:0000313" key="2">
    <source>
        <dbReference type="Proteomes" id="UP001595692"/>
    </source>
</evidence>
<gene>
    <name evidence="1" type="ORF">ACFOSS_08190</name>
</gene>
<reference evidence="2" key="1">
    <citation type="journal article" date="2019" name="Int. J. Syst. Evol. Microbiol.">
        <title>The Global Catalogue of Microorganisms (GCM) 10K type strain sequencing project: providing services to taxonomists for standard genome sequencing and annotation.</title>
        <authorList>
            <consortium name="The Broad Institute Genomics Platform"/>
            <consortium name="The Broad Institute Genome Sequencing Center for Infectious Disease"/>
            <person name="Wu L."/>
            <person name="Ma J."/>
        </authorList>
    </citation>
    <scope>NUCLEOTIDE SEQUENCE [LARGE SCALE GENOMIC DNA]</scope>
    <source>
        <strain evidence="2">CCUG 54939</strain>
    </source>
</reference>
<comment type="caution">
    <text evidence="1">The sequence shown here is derived from an EMBL/GenBank/DDBJ whole genome shotgun (WGS) entry which is preliminary data.</text>
</comment>
<protein>
    <recommendedName>
        <fullName evidence="3">PilZ domain-containing protein</fullName>
    </recommendedName>
</protein>
<keyword evidence="2" id="KW-1185">Reference proteome</keyword>
<dbReference type="RefSeq" id="WP_377151782.1">
    <property type="nucleotide sequence ID" value="NZ_JBHSAF010000007.1"/>
</dbReference>
<sequence length="141" mass="16020">MSGRSLKPQVVEWVEELGPGRRETPRLYFHDGETPFDRQSSGLPAQLLTPGFFRDHLLGRIIVKDISLGGAGFLAPVRLIVPKRILIQFDDVTLLAGDVLHRRPIEPLLCFYGVRWFQCKPQQIESVMRRWDLGDPVAVSD</sequence>
<organism evidence="1 2">
    <name type="scientific">Pseudaeromonas sharmana</name>
    <dbReference type="NCBI Taxonomy" id="328412"/>
    <lineage>
        <taxon>Bacteria</taxon>
        <taxon>Pseudomonadati</taxon>
        <taxon>Pseudomonadota</taxon>
        <taxon>Gammaproteobacteria</taxon>
        <taxon>Aeromonadales</taxon>
        <taxon>Aeromonadaceae</taxon>
        <taxon>Pseudaeromonas</taxon>
    </lineage>
</organism>
<evidence type="ECO:0000313" key="1">
    <source>
        <dbReference type="EMBL" id="MFC3913441.1"/>
    </source>
</evidence>